<dbReference type="Proteomes" id="UP000821866">
    <property type="component" value="Unassembled WGS sequence"/>
</dbReference>
<keyword evidence="2" id="KW-0812">Transmembrane</keyword>
<dbReference type="AlphaFoldDB" id="A0A9J6CTF8"/>
<reference evidence="3" key="2">
    <citation type="submission" date="2021-09" db="EMBL/GenBank/DDBJ databases">
        <authorList>
            <person name="Jia N."/>
            <person name="Wang J."/>
            <person name="Shi W."/>
            <person name="Du L."/>
            <person name="Sun Y."/>
            <person name="Zhan W."/>
            <person name="Jiang J."/>
            <person name="Wang Q."/>
            <person name="Zhang B."/>
            <person name="Ji P."/>
            <person name="Sakyi L.B."/>
            <person name="Cui X."/>
            <person name="Yuan T."/>
            <person name="Jiang B."/>
            <person name="Yang W."/>
            <person name="Lam T.T.-Y."/>
            <person name="Chang Q."/>
            <person name="Ding S."/>
            <person name="Wang X."/>
            <person name="Zhu J."/>
            <person name="Ruan X."/>
            <person name="Zhao L."/>
            <person name="Wei J."/>
            <person name="Que T."/>
            <person name="Du C."/>
            <person name="Cheng J."/>
            <person name="Dai P."/>
            <person name="Han X."/>
            <person name="Huang E."/>
            <person name="Gao Y."/>
            <person name="Liu J."/>
            <person name="Shao H."/>
            <person name="Ye R."/>
            <person name="Li L."/>
            <person name="Wei W."/>
            <person name="Wang X."/>
            <person name="Wang C."/>
            <person name="Huo Q."/>
            <person name="Li W."/>
            <person name="Guo W."/>
            <person name="Chen H."/>
            <person name="Chen S."/>
            <person name="Zhou L."/>
            <person name="Zhou L."/>
            <person name="Ni X."/>
            <person name="Tian J."/>
            <person name="Zhou Y."/>
            <person name="Sheng Y."/>
            <person name="Liu T."/>
            <person name="Pan Y."/>
            <person name="Xia L."/>
            <person name="Li J."/>
            <person name="Zhao F."/>
            <person name="Cao W."/>
        </authorList>
    </citation>
    <scope>NUCLEOTIDE SEQUENCE</scope>
    <source>
        <strain evidence="3">Rmic-2018</strain>
        <tissue evidence="3">Larvae</tissue>
    </source>
</reference>
<organism evidence="3 4">
    <name type="scientific">Rhipicephalus microplus</name>
    <name type="common">Cattle tick</name>
    <name type="synonym">Boophilus microplus</name>
    <dbReference type="NCBI Taxonomy" id="6941"/>
    <lineage>
        <taxon>Eukaryota</taxon>
        <taxon>Metazoa</taxon>
        <taxon>Ecdysozoa</taxon>
        <taxon>Arthropoda</taxon>
        <taxon>Chelicerata</taxon>
        <taxon>Arachnida</taxon>
        <taxon>Acari</taxon>
        <taxon>Parasitiformes</taxon>
        <taxon>Ixodida</taxon>
        <taxon>Ixodoidea</taxon>
        <taxon>Ixodidae</taxon>
        <taxon>Rhipicephalinae</taxon>
        <taxon>Rhipicephalus</taxon>
        <taxon>Boophilus</taxon>
    </lineage>
</organism>
<keyword evidence="2" id="KW-1133">Transmembrane helix</keyword>
<proteinExistence type="predicted"/>
<dbReference type="EMBL" id="JABSTU010006877">
    <property type="protein sequence ID" value="KAH7931635.1"/>
    <property type="molecule type" value="Genomic_DNA"/>
</dbReference>
<keyword evidence="2" id="KW-0472">Membrane</keyword>
<name>A0A9J6CTF8_RHIMP</name>
<comment type="caution">
    <text evidence="3">The sequence shown here is derived from an EMBL/GenBank/DDBJ whole genome shotgun (WGS) entry which is preliminary data.</text>
</comment>
<evidence type="ECO:0000313" key="3">
    <source>
        <dbReference type="EMBL" id="KAH7931635.1"/>
    </source>
</evidence>
<evidence type="ECO:0000313" key="4">
    <source>
        <dbReference type="Proteomes" id="UP000821866"/>
    </source>
</evidence>
<reference evidence="3" key="1">
    <citation type="journal article" date="2020" name="Cell">
        <title>Large-Scale Comparative Analyses of Tick Genomes Elucidate Their Genetic Diversity and Vector Capacities.</title>
        <authorList>
            <consortium name="Tick Genome and Microbiome Consortium (TIGMIC)"/>
            <person name="Jia N."/>
            <person name="Wang J."/>
            <person name="Shi W."/>
            <person name="Du L."/>
            <person name="Sun Y."/>
            <person name="Zhan W."/>
            <person name="Jiang J.F."/>
            <person name="Wang Q."/>
            <person name="Zhang B."/>
            <person name="Ji P."/>
            <person name="Bell-Sakyi L."/>
            <person name="Cui X.M."/>
            <person name="Yuan T.T."/>
            <person name="Jiang B.G."/>
            <person name="Yang W.F."/>
            <person name="Lam T.T."/>
            <person name="Chang Q.C."/>
            <person name="Ding S.J."/>
            <person name="Wang X.J."/>
            <person name="Zhu J.G."/>
            <person name="Ruan X.D."/>
            <person name="Zhao L."/>
            <person name="Wei J.T."/>
            <person name="Ye R.Z."/>
            <person name="Que T.C."/>
            <person name="Du C.H."/>
            <person name="Zhou Y.H."/>
            <person name="Cheng J.X."/>
            <person name="Dai P.F."/>
            <person name="Guo W.B."/>
            <person name="Han X.H."/>
            <person name="Huang E.J."/>
            <person name="Li L.F."/>
            <person name="Wei W."/>
            <person name="Gao Y.C."/>
            <person name="Liu J.Z."/>
            <person name="Shao H.Z."/>
            <person name="Wang X."/>
            <person name="Wang C.C."/>
            <person name="Yang T.C."/>
            <person name="Huo Q.B."/>
            <person name="Li W."/>
            <person name="Chen H.Y."/>
            <person name="Chen S.E."/>
            <person name="Zhou L.G."/>
            <person name="Ni X.B."/>
            <person name="Tian J.H."/>
            <person name="Sheng Y."/>
            <person name="Liu T."/>
            <person name="Pan Y.S."/>
            <person name="Xia L.Y."/>
            <person name="Li J."/>
            <person name="Zhao F."/>
            <person name="Cao W.C."/>
        </authorList>
    </citation>
    <scope>NUCLEOTIDE SEQUENCE</scope>
    <source>
        <strain evidence="3">Rmic-2018</strain>
    </source>
</reference>
<evidence type="ECO:0000256" key="1">
    <source>
        <dbReference type="SAM" id="MobiDB-lite"/>
    </source>
</evidence>
<sequence>MERDHEARVNLPVVRVNRGGLYGIVAALGIVIVASLSMAGYSLHNYAKLKRHAEDLRHYIASRTNMSGLSENDTPASGDAVDHLRRPLKSLGPTAVMPGLKPATPVKNKRTFVVQSINGTLIMIARQQERQTNQNPSARRGAGGESTPAAGVVASKLPPEAYDILEASVSWNETHSK</sequence>
<gene>
    <name evidence="3" type="ORF">HPB51_029774</name>
</gene>
<accession>A0A9J6CTF8</accession>
<feature type="region of interest" description="Disordered" evidence="1">
    <location>
        <begin position="128"/>
        <end position="155"/>
    </location>
</feature>
<keyword evidence="4" id="KW-1185">Reference proteome</keyword>
<evidence type="ECO:0000256" key="2">
    <source>
        <dbReference type="SAM" id="Phobius"/>
    </source>
</evidence>
<protein>
    <submittedName>
        <fullName evidence="3">Uncharacterized protein</fullName>
    </submittedName>
</protein>
<feature type="transmembrane region" description="Helical" evidence="2">
    <location>
        <begin position="20"/>
        <end position="41"/>
    </location>
</feature>